<reference evidence="1 2" key="1">
    <citation type="journal article" date="2008" name="Appl. Environ. Microbiol.">
        <title>Genomic insights into Mn(II) oxidation by the marine alphaproteobacterium Aurantimonas sp. strain SI85-9A1.</title>
        <authorList>
            <person name="Dick G.J."/>
            <person name="Podell S."/>
            <person name="Johnson H.A."/>
            <person name="Rivera-Espinoza Y."/>
            <person name="Bernier-Latmani R."/>
            <person name="McCarthy J.K."/>
            <person name="Torpey J.W."/>
            <person name="Clement B.G."/>
            <person name="Gaasterland T."/>
            <person name="Tebo B.M."/>
        </authorList>
    </citation>
    <scope>NUCLEOTIDE SEQUENCE [LARGE SCALE GENOMIC DNA]</scope>
    <source>
        <strain evidence="1 2">SI85-9A1</strain>
    </source>
</reference>
<evidence type="ECO:0008006" key="3">
    <source>
        <dbReference type="Google" id="ProtNLM"/>
    </source>
</evidence>
<organism evidence="1 2">
    <name type="scientific">Aurantimonas manganoxydans (strain ATCC BAA-1229 / DSM 21871 / SI85-9A1)</name>
    <dbReference type="NCBI Taxonomy" id="287752"/>
    <lineage>
        <taxon>Bacteria</taxon>
        <taxon>Pseudomonadati</taxon>
        <taxon>Pseudomonadota</taxon>
        <taxon>Alphaproteobacteria</taxon>
        <taxon>Hyphomicrobiales</taxon>
        <taxon>Aurantimonadaceae</taxon>
        <taxon>Aurantimonas</taxon>
    </lineage>
</organism>
<keyword evidence="2" id="KW-1185">Reference proteome</keyword>
<dbReference type="BioCyc" id="AURANTIMONAS:SI859A1_01023-MONOMER"/>
<sequence length="343" mass="36015">MKDVLPRIYRSLEKDIRRGGFDTIVTAATMSFLTQRAPGKRQLREFGDLVASAWPQLGADTLRTLAQSLASAPNLPVGIVDRICCAPLDIAAPFLRASPCLESRHLEALAQRPDAALHAILAERQAADAAPAASAPIAIPDAPAKPATPPVAAQPSAPALVRPDAAAAARAELFWLARPGRAPATPAAPKAAEAPLATSISGLVADARAGRIERFYAGLGRMLALDAATLSTIADDASGEWLGRALKLLRAGPTDALTAIMLVKPRIGADVAAFEAMKTIYRGLDADDCRSRLGLARARIMVDAPALQPQSADLVIRPVAGAPRRSFGRRTLPPAVERSIGKR</sequence>
<protein>
    <recommendedName>
        <fullName evidence="3">DUF2336 domain-containing protein</fullName>
    </recommendedName>
</protein>
<evidence type="ECO:0000313" key="2">
    <source>
        <dbReference type="Proteomes" id="UP000000321"/>
    </source>
</evidence>
<dbReference type="RefSeq" id="WP_009208886.1">
    <property type="nucleotide sequence ID" value="NZ_BBWP01000022.1"/>
</dbReference>
<dbReference type="HOGENOM" id="CLU_808485_0_0_5"/>
<dbReference type="OrthoDB" id="7907343at2"/>
<evidence type="ECO:0000313" key="1">
    <source>
        <dbReference type="EMBL" id="EAS50897.1"/>
    </source>
</evidence>
<gene>
    <name evidence="1" type="ORF">SI859A1_01023</name>
</gene>
<name>Q1YJH6_AURMS</name>
<comment type="caution">
    <text evidence="1">The sequence shown here is derived from an EMBL/GenBank/DDBJ whole genome shotgun (WGS) entry which is preliminary data.</text>
</comment>
<dbReference type="EMBL" id="AAPJ01000002">
    <property type="protein sequence ID" value="EAS50897.1"/>
    <property type="molecule type" value="Genomic_DNA"/>
</dbReference>
<dbReference type="Proteomes" id="UP000000321">
    <property type="component" value="Unassembled WGS sequence"/>
</dbReference>
<proteinExistence type="predicted"/>
<accession>Q1YJH6</accession>
<dbReference type="AlphaFoldDB" id="Q1YJH6"/>